<keyword evidence="2" id="KW-0479">Metal-binding</keyword>
<dbReference type="GO" id="GO:0016857">
    <property type="term" value="F:racemase and epimerase activity, acting on carbohydrates and derivatives"/>
    <property type="evidence" value="ECO:0007669"/>
    <property type="project" value="InterPro"/>
</dbReference>
<evidence type="ECO:0000256" key="2">
    <source>
        <dbReference type="ARBA" id="ARBA00022723"/>
    </source>
</evidence>
<dbReference type="EMBL" id="CM002875">
    <property type="protein sequence ID" value="KFK30002.1"/>
    <property type="molecule type" value="Genomic_DNA"/>
</dbReference>
<dbReference type="InterPro" id="IPR004853">
    <property type="entry name" value="Sugar_P_trans_dom"/>
</dbReference>
<comment type="subcellular location">
    <subcellularLocation>
        <location evidence="1">Membrane</location>
        <topology evidence="1">Multi-pass membrane protein</topology>
    </subcellularLocation>
</comment>
<dbReference type="SUPFAM" id="SSF103481">
    <property type="entry name" value="Multidrug resistance efflux transporter EmrE"/>
    <property type="match status" value="1"/>
</dbReference>
<evidence type="ECO:0000313" key="6">
    <source>
        <dbReference type="EMBL" id="KFK30002.1"/>
    </source>
</evidence>
<dbReference type="GO" id="GO:0005975">
    <property type="term" value="P:carbohydrate metabolic process"/>
    <property type="evidence" value="ECO:0007669"/>
    <property type="project" value="InterPro"/>
</dbReference>
<dbReference type="Gene3D" id="3.20.20.70">
    <property type="entry name" value="Aldolase class I"/>
    <property type="match status" value="1"/>
</dbReference>
<dbReference type="InterPro" id="IPR000056">
    <property type="entry name" value="Ribul_P_3_epim-like"/>
</dbReference>
<reference evidence="7" key="1">
    <citation type="journal article" date="2015" name="Nat. Plants">
        <title>Genome expansion of Arabis alpina linked with retrotransposition and reduced symmetric DNA methylation.</title>
        <authorList>
            <person name="Willing E.M."/>
            <person name="Rawat V."/>
            <person name="Mandakova T."/>
            <person name="Maumus F."/>
            <person name="James G.V."/>
            <person name="Nordstroem K.J."/>
            <person name="Becker C."/>
            <person name="Warthmann N."/>
            <person name="Chica C."/>
            <person name="Szarzynska B."/>
            <person name="Zytnicki M."/>
            <person name="Albani M.C."/>
            <person name="Kiefer C."/>
            <person name="Bergonzi S."/>
            <person name="Castaings L."/>
            <person name="Mateos J.L."/>
            <person name="Berns M.C."/>
            <person name="Bujdoso N."/>
            <person name="Piofczyk T."/>
            <person name="de Lorenzo L."/>
            <person name="Barrero-Sicilia C."/>
            <person name="Mateos I."/>
            <person name="Piednoel M."/>
            <person name="Hagmann J."/>
            <person name="Chen-Min-Tao R."/>
            <person name="Iglesias-Fernandez R."/>
            <person name="Schuster S.C."/>
            <person name="Alonso-Blanco C."/>
            <person name="Roudier F."/>
            <person name="Carbonero P."/>
            <person name="Paz-Ares J."/>
            <person name="Davis S.J."/>
            <person name="Pecinka A."/>
            <person name="Quesneville H."/>
            <person name="Colot V."/>
            <person name="Lysak M.A."/>
            <person name="Weigel D."/>
            <person name="Coupland G."/>
            <person name="Schneeberger K."/>
        </authorList>
    </citation>
    <scope>NUCLEOTIDE SEQUENCE [LARGE SCALE GENOMIC DNA]</scope>
    <source>
        <strain evidence="7">cv. Pajares</strain>
    </source>
</reference>
<proteinExistence type="predicted"/>
<keyword evidence="3" id="KW-0413">Isomerase</keyword>
<dbReference type="InterPro" id="IPR011060">
    <property type="entry name" value="RibuloseP-bd_barrel"/>
</dbReference>
<dbReference type="Gramene" id="KFK30002">
    <property type="protein sequence ID" value="KFK30002"/>
    <property type="gene ID" value="AALP_AA7G205100"/>
</dbReference>
<dbReference type="GO" id="GO:0046872">
    <property type="term" value="F:metal ion binding"/>
    <property type="evidence" value="ECO:0007669"/>
    <property type="project" value="UniProtKB-KW"/>
</dbReference>
<dbReference type="PANTHER" id="PTHR11749">
    <property type="entry name" value="RIBULOSE-5-PHOSPHATE-3-EPIMERASE"/>
    <property type="match status" value="1"/>
</dbReference>
<sequence length="236" mass="25521">MSSLAASLINGVGLRPERSSLYQSSSIPSLRRKNHGVVKASSRVDMFSKTDIIVSPLILSANFPKLDKQVKAVELAGCDWIHVDVMDGHFVLNITIGPLVVDALRLVTDLPLDVHLMIVLKALHAPMTLNLVQFAVGSFLITFMWALNHYKRPKIIGAQLAAILPLAVLHTLGNMFTNMSLGKVSVSFTHTIKAVEPFFSVVLSAMFLGEVSTPWVIGSIIPIVGGVALASITEED</sequence>
<feature type="transmembrane region" description="Helical" evidence="4">
    <location>
        <begin position="215"/>
        <end position="233"/>
    </location>
</feature>
<dbReference type="AlphaFoldDB" id="A0A087GJF0"/>
<keyword evidence="4" id="KW-0472">Membrane</keyword>
<accession>A0A087GJF0</accession>
<feature type="domain" description="Sugar phosphate transporter" evidence="5">
    <location>
        <begin position="118"/>
        <end position="234"/>
    </location>
</feature>
<dbReference type="InterPro" id="IPR037185">
    <property type="entry name" value="EmrE-like"/>
</dbReference>
<protein>
    <recommendedName>
        <fullName evidence="5">Sugar phosphate transporter domain-containing protein</fullName>
    </recommendedName>
</protein>
<feature type="transmembrane region" description="Helical" evidence="4">
    <location>
        <begin position="155"/>
        <end position="176"/>
    </location>
</feature>
<dbReference type="InterPro" id="IPR013785">
    <property type="entry name" value="Aldolase_TIM"/>
</dbReference>
<organism evidence="6 7">
    <name type="scientific">Arabis alpina</name>
    <name type="common">Alpine rock-cress</name>
    <dbReference type="NCBI Taxonomy" id="50452"/>
    <lineage>
        <taxon>Eukaryota</taxon>
        <taxon>Viridiplantae</taxon>
        <taxon>Streptophyta</taxon>
        <taxon>Embryophyta</taxon>
        <taxon>Tracheophyta</taxon>
        <taxon>Spermatophyta</taxon>
        <taxon>Magnoliopsida</taxon>
        <taxon>eudicotyledons</taxon>
        <taxon>Gunneridae</taxon>
        <taxon>Pentapetalae</taxon>
        <taxon>rosids</taxon>
        <taxon>malvids</taxon>
        <taxon>Brassicales</taxon>
        <taxon>Brassicaceae</taxon>
        <taxon>Arabideae</taxon>
        <taxon>Arabis</taxon>
    </lineage>
</organism>
<dbReference type="PROSITE" id="PS01085">
    <property type="entry name" value="RIBUL_P_3_EPIMER_1"/>
    <property type="match status" value="1"/>
</dbReference>
<evidence type="ECO:0000256" key="1">
    <source>
        <dbReference type="ARBA" id="ARBA00004141"/>
    </source>
</evidence>
<evidence type="ECO:0000259" key="5">
    <source>
        <dbReference type="Pfam" id="PF03151"/>
    </source>
</evidence>
<keyword evidence="4" id="KW-1133">Transmembrane helix</keyword>
<evidence type="ECO:0000313" key="7">
    <source>
        <dbReference type="Proteomes" id="UP000029120"/>
    </source>
</evidence>
<dbReference type="SUPFAM" id="SSF51366">
    <property type="entry name" value="Ribulose-phoshate binding barrel"/>
    <property type="match status" value="1"/>
</dbReference>
<gene>
    <name evidence="6" type="ordered locus">AALP_Aa7g205100</name>
</gene>
<feature type="transmembrane region" description="Helical" evidence="4">
    <location>
        <begin position="127"/>
        <end position="148"/>
    </location>
</feature>
<dbReference type="eggNOG" id="KOG1441">
    <property type="taxonomic scope" value="Eukaryota"/>
</dbReference>
<dbReference type="OrthoDB" id="1927044at2759"/>
<dbReference type="Proteomes" id="UP000029120">
    <property type="component" value="Chromosome 7"/>
</dbReference>
<dbReference type="Pfam" id="PF03151">
    <property type="entry name" value="TPT"/>
    <property type="match status" value="1"/>
</dbReference>
<evidence type="ECO:0000256" key="4">
    <source>
        <dbReference type="SAM" id="Phobius"/>
    </source>
</evidence>
<keyword evidence="4" id="KW-0812">Transmembrane</keyword>
<name>A0A087GJF0_ARAAL</name>
<evidence type="ECO:0000256" key="3">
    <source>
        <dbReference type="ARBA" id="ARBA00023235"/>
    </source>
</evidence>
<keyword evidence="7" id="KW-1185">Reference proteome</keyword>